<accession>A0ABX7NJT6</accession>
<protein>
    <recommendedName>
        <fullName evidence="5">Lipoprotein</fullName>
    </recommendedName>
</protein>
<name>A0ABX7NJT6_9BACT</name>
<evidence type="ECO:0008006" key="5">
    <source>
        <dbReference type="Google" id="ProtNLM"/>
    </source>
</evidence>
<dbReference type="RefSeq" id="WP_206720710.1">
    <property type="nucleotide sequence ID" value="NZ_CP071090.1"/>
</dbReference>
<dbReference type="Proteomes" id="UP000662747">
    <property type="component" value="Chromosome"/>
</dbReference>
<reference evidence="3 4" key="1">
    <citation type="submission" date="2021-02" db="EMBL/GenBank/DDBJ databases">
        <title>De Novo genome assembly of isolated myxobacteria.</title>
        <authorList>
            <person name="Stevens D.C."/>
        </authorList>
    </citation>
    <scope>NUCLEOTIDE SEQUENCE [LARGE SCALE GENOMIC DNA]</scope>
    <source>
        <strain evidence="4">SCPEA02</strain>
    </source>
</reference>
<keyword evidence="4" id="KW-1185">Reference proteome</keyword>
<gene>
    <name evidence="3" type="ORF">JY651_27650</name>
</gene>
<feature type="region of interest" description="Disordered" evidence="1">
    <location>
        <begin position="26"/>
        <end position="58"/>
    </location>
</feature>
<feature type="chain" id="PRO_5047506586" description="Lipoprotein" evidence="2">
    <location>
        <begin position="23"/>
        <end position="119"/>
    </location>
</feature>
<keyword evidence="2" id="KW-0732">Signal</keyword>
<feature type="signal peptide" evidence="2">
    <location>
        <begin position="1"/>
        <end position="22"/>
    </location>
</feature>
<organism evidence="3 4">
    <name type="scientific">Pyxidicoccus parkwayensis</name>
    <dbReference type="NCBI Taxonomy" id="2813578"/>
    <lineage>
        <taxon>Bacteria</taxon>
        <taxon>Pseudomonadati</taxon>
        <taxon>Myxococcota</taxon>
        <taxon>Myxococcia</taxon>
        <taxon>Myxococcales</taxon>
        <taxon>Cystobacterineae</taxon>
        <taxon>Myxococcaceae</taxon>
        <taxon>Pyxidicoccus</taxon>
    </lineage>
</organism>
<sequence length="119" mass="12033">MKTVAGMLVVLGMMLTACGPMSNEDPVAGETATISEGSVNPDGSSSVGSEDASQTREATDISLPTCGCGQDGCCSEVCYRDPDCGVCVVGRSCYSNGQCGGTLTGRCNAVTKKCSCLIL</sequence>
<evidence type="ECO:0000256" key="1">
    <source>
        <dbReference type="SAM" id="MobiDB-lite"/>
    </source>
</evidence>
<dbReference type="EMBL" id="CP071090">
    <property type="protein sequence ID" value="QSQ19122.1"/>
    <property type="molecule type" value="Genomic_DNA"/>
</dbReference>
<proteinExistence type="predicted"/>
<evidence type="ECO:0000313" key="4">
    <source>
        <dbReference type="Proteomes" id="UP000662747"/>
    </source>
</evidence>
<evidence type="ECO:0000256" key="2">
    <source>
        <dbReference type="SAM" id="SignalP"/>
    </source>
</evidence>
<feature type="compositionally biased region" description="Polar residues" evidence="1">
    <location>
        <begin position="32"/>
        <end position="52"/>
    </location>
</feature>
<dbReference type="PROSITE" id="PS51257">
    <property type="entry name" value="PROKAR_LIPOPROTEIN"/>
    <property type="match status" value="1"/>
</dbReference>
<evidence type="ECO:0000313" key="3">
    <source>
        <dbReference type="EMBL" id="QSQ19122.1"/>
    </source>
</evidence>